<dbReference type="EMBL" id="ML976615">
    <property type="protein sequence ID" value="KAF1848407.1"/>
    <property type="molecule type" value="Genomic_DNA"/>
</dbReference>
<accession>A0A9P4LBI8</accession>
<evidence type="ECO:0000256" key="1">
    <source>
        <dbReference type="ARBA" id="ARBA00004123"/>
    </source>
</evidence>
<organism evidence="11 12">
    <name type="scientific">Cucurbitaria berberidis CBS 394.84</name>
    <dbReference type="NCBI Taxonomy" id="1168544"/>
    <lineage>
        <taxon>Eukaryota</taxon>
        <taxon>Fungi</taxon>
        <taxon>Dikarya</taxon>
        <taxon>Ascomycota</taxon>
        <taxon>Pezizomycotina</taxon>
        <taxon>Dothideomycetes</taxon>
        <taxon>Pleosporomycetidae</taxon>
        <taxon>Pleosporales</taxon>
        <taxon>Pleosporineae</taxon>
        <taxon>Cucurbitariaceae</taxon>
        <taxon>Cucurbitaria</taxon>
    </lineage>
</organism>
<evidence type="ECO:0000256" key="8">
    <source>
        <dbReference type="RuleBase" id="RU364141"/>
    </source>
</evidence>
<dbReference type="OrthoDB" id="1929813at2759"/>
<comment type="function">
    <text evidence="8">Component of the Mediator complex, a coactivator involved in the regulated transcription of nearly all RNA polymerase II-dependent genes. Mediator functions as a bridge to convey information from gene-specific regulatory proteins to the basal RNA polymerase II transcription machinery. Mediator is recruited to promoters by direct interactions with regulatory proteins and serves as a scaffold for the assembly of a functional preinitiation complex with RNA polymerase II and the general transcription factors.</text>
</comment>
<feature type="compositionally biased region" description="Basic and acidic residues" evidence="10">
    <location>
        <begin position="124"/>
        <end position="142"/>
    </location>
</feature>
<keyword evidence="6 8" id="KW-0539">Nucleus</keyword>
<sequence length="287" mass="32058">MDDILTTQFERVEKALGTLVDSIAAYNPSPQAAIDLVAADGQLSQGLDQLAKHQANHARIHALRTEADVLQEQLKSSVEKLAALRHELFETPATTFPESSRAVRFDELLQYANHISKHTVPPTYRERVPEANNDKDKDKEDAGSSGAPTNGANTPAPEAPTDTAQGQKQGDMADDAVPDMTTEEEEWLKKLKDSQMAWYPWPSNEKIRAGNLYKLQYYREKHHNLDEFDIPAHEEAEREKNMPLLEDPSKSPGDALLALSGQQPPPGPRLPRPKQEAFTLFDDMDEE</sequence>
<evidence type="ECO:0000256" key="2">
    <source>
        <dbReference type="ARBA" id="ARBA00009626"/>
    </source>
</evidence>
<evidence type="ECO:0000313" key="11">
    <source>
        <dbReference type="EMBL" id="KAF1848407.1"/>
    </source>
</evidence>
<dbReference type="Proteomes" id="UP000800039">
    <property type="component" value="Unassembled WGS sequence"/>
</dbReference>
<evidence type="ECO:0000256" key="3">
    <source>
        <dbReference type="ARBA" id="ARBA00020629"/>
    </source>
</evidence>
<evidence type="ECO:0000256" key="6">
    <source>
        <dbReference type="ARBA" id="ARBA00023242"/>
    </source>
</evidence>
<evidence type="ECO:0000256" key="7">
    <source>
        <dbReference type="ARBA" id="ARBA00031257"/>
    </source>
</evidence>
<keyword evidence="5 8" id="KW-0804">Transcription</keyword>
<dbReference type="InterPro" id="IPR019258">
    <property type="entry name" value="Mediator_Med4"/>
</dbReference>
<feature type="compositionally biased region" description="Acidic residues" evidence="10">
    <location>
        <begin position="172"/>
        <end position="185"/>
    </location>
</feature>
<dbReference type="AlphaFoldDB" id="A0A9P4LBI8"/>
<dbReference type="GO" id="GO:0006357">
    <property type="term" value="P:regulation of transcription by RNA polymerase II"/>
    <property type="evidence" value="ECO:0007669"/>
    <property type="project" value="InterPro"/>
</dbReference>
<keyword evidence="4 8" id="KW-0805">Transcription regulation</keyword>
<evidence type="ECO:0000256" key="9">
    <source>
        <dbReference type="SAM" id="Coils"/>
    </source>
</evidence>
<comment type="caution">
    <text evidence="11">The sequence shown here is derived from an EMBL/GenBank/DDBJ whole genome shotgun (WGS) entry which is preliminary data.</text>
</comment>
<dbReference type="GO" id="GO:0016592">
    <property type="term" value="C:mediator complex"/>
    <property type="evidence" value="ECO:0007669"/>
    <property type="project" value="InterPro"/>
</dbReference>
<comment type="subcellular location">
    <subcellularLocation>
        <location evidence="1 8">Nucleus</location>
    </subcellularLocation>
</comment>
<feature type="coiled-coil region" evidence="9">
    <location>
        <begin position="60"/>
        <end position="87"/>
    </location>
</feature>
<keyword evidence="9" id="KW-0175">Coiled coil</keyword>
<comment type="subunit">
    <text evidence="8">Component of the Mediator complex.</text>
</comment>
<gene>
    <name evidence="8" type="primary">MED4</name>
    <name evidence="11" type="ORF">K460DRAFT_275613</name>
</gene>
<evidence type="ECO:0000313" key="12">
    <source>
        <dbReference type="Proteomes" id="UP000800039"/>
    </source>
</evidence>
<protein>
    <recommendedName>
        <fullName evidence="3 8">Mediator of RNA polymerase II transcription subunit 4</fullName>
    </recommendedName>
    <alternativeName>
        <fullName evidence="7 8">Mediator complex subunit 4</fullName>
    </alternativeName>
</protein>
<dbReference type="Pfam" id="PF10018">
    <property type="entry name" value="Med4"/>
    <property type="match status" value="1"/>
</dbReference>
<keyword evidence="12" id="KW-1185">Reference proteome</keyword>
<feature type="region of interest" description="Disordered" evidence="10">
    <location>
        <begin position="231"/>
        <end position="287"/>
    </location>
</feature>
<reference evidence="11" key="1">
    <citation type="submission" date="2020-01" db="EMBL/GenBank/DDBJ databases">
        <authorList>
            <consortium name="DOE Joint Genome Institute"/>
            <person name="Haridas S."/>
            <person name="Albert R."/>
            <person name="Binder M."/>
            <person name="Bloem J."/>
            <person name="Labutti K."/>
            <person name="Salamov A."/>
            <person name="Andreopoulos B."/>
            <person name="Baker S.E."/>
            <person name="Barry K."/>
            <person name="Bills G."/>
            <person name="Bluhm B.H."/>
            <person name="Cannon C."/>
            <person name="Castanera R."/>
            <person name="Culley D.E."/>
            <person name="Daum C."/>
            <person name="Ezra D."/>
            <person name="Gonzalez J.B."/>
            <person name="Henrissat B."/>
            <person name="Kuo A."/>
            <person name="Liang C."/>
            <person name="Lipzen A."/>
            <person name="Lutzoni F."/>
            <person name="Magnuson J."/>
            <person name="Mondo S."/>
            <person name="Nolan M."/>
            <person name="Ohm R."/>
            <person name="Pangilinan J."/>
            <person name="Park H.-J."/>
            <person name="Ramirez L."/>
            <person name="Alfaro M."/>
            <person name="Sun H."/>
            <person name="Tritt A."/>
            <person name="Yoshinaga Y."/>
            <person name="Zwiers L.-H."/>
            <person name="Turgeon B.G."/>
            <person name="Goodwin S.B."/>
            <person name="Spatafora J.W."/>
            <person name="Crous P.W."/>
            <person name="Grigoriev I.V."/>
        </authorList>
    </citation>
    <scope>NUCLEOTIDE SEQUENCE</scope>
    <source>
        <strain evidence="11">CBS 394.84</strain>
    </source>
</reference>
<evidence type="ECO:0000256" key="5">
    <source>
        <dbReference type="ARBA" id="ARBA00023163"/>
    </source>
</evidence>
<evidence type="ECO:0000256" key="10">
    <source>
        <dbReference type="SAM" id="MobiDB-lite"/>
    </source>
</evidence>
<evidence type="ECO:0000256" key="4">
    <source>
        <dbReference type="ARBA" id="ARBA00023015"/>
    </source>
</evidence>
<proteinExistence type="inferred from homology"/>
<feature type="compositionally biased region" description="Basic and acidic residues" evidence="10">
    <location>
        <begin position="231"/>
        <end position="241"/>
    </location>
</feature>
<comment type="similarity">
    <text evidence="2 8">Belongs to the Mediator complex subunit 4 family.</text>
</comment>
<name>A0A9P4LBI8_9PLEO</name>
<feature type="region of interest" description="Disordered" evidence="10">
    <location>
        <begin position="119"/>
        <end position="185"/>
    </location>
</feature>
<keyword evidence="8" id="KW-0010">Activator</keyword>
<dbReference type="GO" id="GO:0003712">
    <property type="term" value="F:transcription coregulator activity"/>
    <property type="evidence" value="ECO:0007669"/>
    <property type="project" value="InterPro"/>
</dbReference>